<evidence type="ECO:0000313" key="3">
    <source>
        <dbReference type="Proteomes" id="UP000299102"/>
    </source>
</evidence>
<comment type="caution">
    <text evidence="2">The sequence shown here is derived from an EMBL/GenBank/DDBJ whole genome shotgun (WGS) entry which is preliminary data.</text>
</comment>
<reference evidence="2 3" key="1">
    <citation type="journal article" date="2019" name="Commun. Biol.">
        <title>The bagworm genome reveals a unique fibroin gene that provides high tensile strength.</title>
        <authorList>
            <person name="Kono N."/>
            <person name="Nakamura H."/>
            <person name="Ohtoshi R."/>
            <person name="Tomita M."/>
            <person name="Numata K."/>
            <person name="Arakawa K."/>
        </authorList>
    </citation>
    <scope>NUCLEOTIDE SEQUENCE [LARGE SCALE GENOMIC DNA]</scope>
</reference>
<sequence>MLVCPETLRVLVGVGGIESRKDRKVERILGFWGEKNKNRFPGQGMRWEDLFGSPSVNQGALSLAAVTTSVARCPSQEVSRLSAKSIFHNSNTSTSKLSSWQLERTPDEADERQQGKEAKD</sequence>
<protein>
    <submittedName>
        <fullName evidence="2">Uncharacterized protein</fullName>
    </submittedName>
</protein>
<name>A0A4C1Z871_EUMVA</name>
<evidence type="ECO:0000256" key="1">
    <source>
        <dbReference type="SAM" id="MobiDB-lite"/>
    </source>
</evidence>
<evidence type="ECO:0000313" key="2">
    <source>
        <dbReference type="EMBL" id="GBP83109.1"/>
    </source>
</evidence>
<organism evidence="2 3">
    <name type="scientific">Eumeta variegata</name>
    <name type="common">Bagworm moth</name>
    <name type="synonym">Eumeta japonica</name>
    <dbReference type="NCBI Taxonomy" id="151549"/>
    <lineage>
        <taxon>Eukaryota</taxon>
        <taxon>Metazoa</taxon>
        <taxon>Ecdysozoa</taxon>
        <taxon>Arthropoda</taxon>
        <taxon>Hexapoda</taxon>
        <taxon>Insecta</taxon>
        <taxon>Pterygota</taxon>
        <taxon>Neoptera</taxon>
        <taxon>Endopterygota</taxon>
        <taxon>Lepidoptera</taxon>
        <taxon>Glossata</taxon>
        <taxon>Ditrysia</taxon>
        <taxon>Tineoidea</taxon>
        <taxon>Psychidae</taxon>
        <taxon>Oiketicinae</taxon>
        <taxon>Eumeta</taxon>
    </lineage>
</organism>
<feature type="compositionally biased region" description="Polar residues" evidence="1">
    <location>
        <begin position="90"/>
        <end position="102"/>
    </location>
</feature>
<proteinExistence type="predicted"/>
<gene>
    <name evidence="2" type="ORF">EVAR_61269_1</name>
</gene>
<accession>A0A4C1Z871</accession>
<feature type="compositionally biased region" description="Basic and acidic residues" evidence="1">
    <location>
        <begin position="104"/>
        <end position="120"/>
    </location>
</feature>
<dbReference type="EMBL" id="BGZK01001605">
    <property type="protein sequence ID" value="GBP83109.1"/>
    <property type="molecule type" value="Genomic_DNA"/>
</dbReference>
<feature type="region of interest" description="Disordered" evidence="1">
    <location>
        <begin position="90"/>
        <end position="120"/>
    </location>
</feature>
<dbReference type="AlphaFoldDB" id="A0A4C1Z871"/>
<dbReference type="Proteomes" id="UP000299102">
    <property type="component" value="Unassembled WGS sequence"/>
</dbReference>
<keyword evidence="3" id="KW-1185">Reference proteome</keyword>